<dbReference type="InterPro" id="IPR000524">
    <property type="entry name" value="Tscrpt_reg_HTH_GntR"/>
</dbReference>
<dbReference type="CDD" id="cd07377">
    <property type="entry name" value="WHTH_GntR"/>
    <property type="match status" value="1"/>
</dbReference>
<accession>A0A4R8V6Z4</accession>
<dbReference type="AlphaFoldDB" id="A0A4R8V6Z4"/>
<feature type="domain" description="HTH gntR-type" evidence="4">
    <location>
        <begin position="11"/>
        <end position="79"/>
    </location>
</feature>
<dbReference type="SUPFAM" id="SSF46785">
    <property type="entry name" value="Winged helix' DNA-binding domain"/>
    <property type="match status" value="1"/>
</dbReference>
<keyword evidence="2" id="KW-0238">DNA-binding</keyword>
<keyword evidence="1" id="KW-0805">Transcription regulation</keyword>
<name>A0A4R8V6Z4_9MICO</name>
<dbReference type="GO" id="GO:0003700">
    <property type="term" value="F:DNA-binding transcription factor activity"/>
    <property type="evidence" value="ECO:0007669"/>
    <property type="project" value="InterPro"/>
</dbReference>
<dbReference type="InterPro" id="IPR036388">
    <property type="entry name" value="WH-like_DNA-bd_sf"/>
</dbReference>
<dbReference type="Pfam" id="PF00392">
    <property type="entry name" value="GntR"/>
    <property type="match status" value="1"/>
</dbReference>
<dbReference type="PROSITE" id="PS50949">
    <property type="entry name" value="HTH_GNTR"/>
    <property type="match status" value="1"/>
</dbReference>
<evidence type="ECO:0000256" key="3">
    <source>
        <dbReference type="ARBA" id="ARBA00023163"/>
    </source>
</evidence>
<sequence>MLFVVDAALTVSLAAQIAVQVRSGVVNGELKPGDRLPPARDLAKSLRVNMHTVLRAYAQLRDDGVIEMRQGRGAFVRQDAGAGLIRVTELVAELMNEARKLGLTQPDILRLIQRGGAT</sequence>
<dbReference type="GO" id="GO:0003677">
    <property type="term" value="F:DNA binding"/>
    <property type="evidence" value="ECO:0007669"/>
    <property type="project" value="UniProtKB-KW"/>
</dbReference>
<dbReference type="Proteomes" id="UP000298173">
    <property type="component" value="Unassembled WGS sequence"/>
</dbReference>
<protein>
    <submittedName>
        <fullName evidence="5">GntR family transcriptional regulator</fullName>
    </submittedName>
</protein>
<gene>
    <name evidence="5" type="ORF">E3O06_01230</name>
</gene>
<organism evidence="5 6">
    <name type="scientific">Cryobacterium glaciale</name>
    <dbReference type="NCBI Taxonomy" id="1259145"/>
    <lineage>
        <taxon>Bacteria</taxon>
        <taxon>Bacillati</taxon>
        <taxon>Actinomycetota</taxon>
        <taxon>Actinomycetes</taxon>
        <taxon>Micrococcales</taxon>
        <taxon>Microbacteriaceae</taxon>
        <taxon>Cryobacterium</taxon>
    </lineage>
</organism>
<dbReference type="RefSeq" id="WP_134501203.1">
    <property type="nucleotide sequence ID" value="NZ_SOEY01000002.1"/>
</dbReference>
<evidence type="ECO:0000256" key="1">
    <source>
        <dbReference type="ARBA" id="ARBA00023015"/>
    </source>
</evidence>
<dbReference type="PANTHER" id="PTHR38445">
    <property type="entry name" value="HTH-TYPE TRANSCRIPTIONAL REPRESSOR YTRA"/>
    <property type="match status" value="1"/>
</dbReference>
<dbReference type="Gene3D" id="1.10.10.10">
    <property type="entry name" value="Winged helix-like DNA-binding domain superfamily/Winged helix DNA-binding domain"/>
    <property type="match status" value="1"/>
</dbReference>
<proteinExistence type="predicted"/>
<evidence type="ECO:0000313" key="6">
    <source>
        <dbReference type="Proteomes" id="UP000298173"/>
    </source>
</evidence>
<keyword evidence="3" id="KW-0804">Transcription</keyword>
<dbReference type="InterPro" id="IPR036390">
    <property type="entry name" value="WH_DNA-bd_sf"/>
</dbReference>
<evidence type="ECO:0000259" key="4">
    <source>
        <dbReference type="PROSITE" id="PS50949"/>
    </source>
</evidence>
<keyword evidence="6" id="KW-1185">Reference proteome</keyword>
<reference evidence="5 6" key="1">
    <citation type="submission" date="2019-03" db="EMBL/GenBank/DDBJ databases">
        <title>Genomics of glacier-inhabiting Cryobacterium strains.</title>
        <authorList>
            <person name="Liu Q."/>
            <person name="Xin Y.-H."/>
        </authorList>
    </citation>
    <scope>NUCLEOTIDE SEQUENCE [LARGE SCALE GENOMIC DNA]</scope>
    <source>
        <strain evidence="5 6">HLT2-23</strain>
    </source>
</reference>
<dbReference type="OrthoDB" id="3192286at2"/>
<dbReference type="PANTHER" id="PTHR38445:SF7">
    <property type="entry name" value="GNTR-FAMILY TRANSCRIPTIONAL REGULATOR"/>
    <property type="match status" value="1"/>
</dbReference>
<comment type="caution">
    <text evidence="5">The sequence shown here is derived from an EMBL/GenBank/DDBJ whole genome shotgun (WGS) entry which is preliminary data.</text>
</comment>
<dbReference type="EMBL" id="SOEY01000002">
    <property type="protein sequence ID" value="TFB77399.1"/>
    <property type="molecule type" value="Genomic_DNA"/>
</dbReference>
<evidence type="ECO:0000313" key="5">
    <source>
        <dbReference type="EMBL" id="TFB77399.1"/>
    </source>
</evidence>
<evidence type="ECO:0000256" key="2">
    <source>
        <dbReference type="ARBA" id="ARBA00023125"/>
    </source>
</evidence>
<dbReference type="SMART" id="SM00345">
    <property type="entry name" value="HTH_GNTR"/>
    <property type="match status" value="1"/>
</dbReference>